<proteinExistence type="predicted"/>
<reference evidence="3 4" key="1">
    <citation type="journal article" date="2022" name="Nat. Plants">
        <title>Genomes of leafy and leafless Platanthera orchids illuminate the evolution of mycoheterotrophy.</title>
        <authorList>
            <person name="Li M.H."/>
            <person name="Liu K.W."/>
            <person name="Li Z."/>
            <person name="Lu H.C."/>
            <person name="Ye Q.L."/>
            <person name="Zhang D."/>
            <person name="Wang J.Y."/>
            <person name="Li Y.F."/>
            <person name="Zhong Z.M."/>
            <person name="Liu X."/>
            <person name="Yu X."/>
            <person name="Liu D.K."/>
            <person name="Tu X.D."/>
            <person name="Liu B."/>
            <person name="Hao Y."/>
            <person name="Liao X.Y."/>
            <person name="Jiang Y.T."/>
            <person name="Sun W.H."/>
            <person name="Chen J."/>
            <person name="Chen Y.Q."/>
            <person name="Ai Y."/>
            <person name="Zhai J.W."/>
            <person name="Wu S.S."/>
            <person name="Zhou Z."/>
            <person name="Hsiao Y.Y."/>
            <person name="Wu W.L."/>
            <person name="Chen Y.Y."/>
            <person name="Lin Y.F."/>
            <person name="Hsu J.L."/>
            <person name="Li C.Y."/>
            <person name="Wang Z.W."/>
            <person name="Zhao X."/>
            <person name="Zhong W.Y."/>
            <person name="Ma X.K."/>
            <person name="Ma L."/>
            <person name="Huang J."/>
            <person name="Chen G.Z."/>
            <person name="Huang M.Z."/>
            <person name="Huang L."/>
            <person name="Peng D.H."/>
            <person name="Luo Y.B."/>
            <person name="Zou S.Q."/>
            <person name="Chen S.P."/>
            <person name="Lan S."/>
            <person name="Tsai W.C."/>
            <person name="Van de Peer Y."/>
            <person name="Liu Z.J."/>
        </authorList>
    </citation>
    <scope>NUCLEOTIDE SEQUENCE [LARGE SCALE GENOMIC DNA]</scope>
    <source>
        <strain evidence="3">Lor287</strain>
    </source>
</reference>
<dbReference type="PANTHER" id="PTHR45523">
    <property type="entry name" value="TETRATRICOPEPTIDE REPEAT (TPR)-CONTAINING PROTEIN-RELATED"/>
    <property type="match status" value="1"/>
</dbReference>
<dbReference type="PANTHER" id="PTHR45523:SF2">
    <property type="entry name" value="OS02G0470600 PROTEIN"/>
    <property type="match status" value="1"/>
</dbReference>
<evidence type="ECO:0000259" key="2">
    <source>
        <dbReference type="Pfam" id="PF12624"/>
    </source>
</evidence>
<name>A0AAP0G0C2_9ASPA</name>
<dbReference type="Pfam" id="PF12624">
    <property type="entry name" value="VPS13_N"/>
    <property type="match status" value="1"/>
</dbReference>
<accession>A0AAP0G0C2</accession>
<evidence type="ECO:0000313" key="3">
    <source>
        <dbReference type="EMBL" id="KAK8930579.1"/>
    </source>
</evidence>
<dbReference type="Proteomes" id="UP001418222">
    <property type="component" value="Unassembled WGS sequence"/>
</dbReference>
<dbReference type="EMBL" id="JBBWWQ010000014">
    <property type="protein sequence ID" value="KAK8930579.1"/>
    <property type="molecule type" value="Genomic_DNA"/>
</dbReference>
<feature type="domain" description="Chorein N-terminal" evidence="2">
    <location>
        <begin position="110"/>
        <end position="374"/>
    </location>
</feature>
<evidence type="ECO:0000313" key="4">
    <source>
        <dbReference type="Proteomes" id="UP001418222"/>
    </source>
</evidence>
<dbReference type="InterPro" id="IPR026854">
    <property type="entry name" value="VPS13_N"/>
</dbReference>
<keyword evidence="4" id="KW-1185">Reference proteome</keyword>
<evidence type="ECO:0000256" key="1">
    <source>
        <dbReference type="ARBA" id="ARBA00022448"/>
    </source>
</evidence>
<organism evidence="3 4">
    <name type="scientific">Platanthera zijinensis</name>
    <dbReference type="NCBI Taxonomy" id="2320716"/>
    <lineage>
        <taxon>Eukaryota</taxon>
        <taxon>Viridiplantae</taxon>
        <taxon>Streptophyta</taxon>
        <taxon>Embryophyta</taxon>
        <taxon>Tracheophyta</taxon>
        <taxon>Spermatophyta</taxon>
        <taxon>Magnoliopsida</taxon>
        <taxon>Liliopsida</taxon>
        <taxon>Asparagales</taxon>
        <taxon>Orchidaceae</taxon>
        <taxon>Orchidoideae</taxon>
        <taxon>Orchideae</taxon>
        <taxon>Orchidinae</taxon>
        <taxon>Platanthera</taxon>
    </lineage>
</organism>
<dbReference type="AlphaFoldDB" id="A0AAP0G0C2"/>
<comment type="caution">
    <text evidence="3">The sequence shown here is derived from an EMBL/GenBank/DDBJ whole genome shotgun (WGS) entry which is preliminary data.</text>
</comment>
<gene>
    <name evidence="3" type="ORF">KSP39_PZI016084</name>
</gene>
<sequence>MYFSLSFGIQLRDTTSFAFCSCFSSQVLYLLRKYLSEYIELFFDEALRVLKGEIVLKDLRLDDVDLTLLNLPYMIKVVFMDTITIPALGERSWLDSNVQALAEIIFGDFKVIIRNVHIRYEDSISNPGHPFCCGVTFSNFVLTTTDEQYNETFDASGVLDKLRESLQMLRLAVYHDSESAPWMFGKSWGDWNFVDWTEIFQDGIDELDGSRTASLWTKDLRYMVFPINGALEHHPLGILERRNMFGKVTVVLSNVYFTVSETQYYWCIKLLEALSTHMTRVAVSHLRPDVLVLEDTHAWWRYAMFASLQQKKLCWFSWERIKHLCQLRRRYVQIYSKFLQRGILDIYAMRKIERILDSEVILLWRRLAHAELESVGIMKRIWLSLGWYSVADARVELNVGEAQNYSKKTN</sequence>
<keyword evidence="1" id="KW-0813">Transport</keyword>
<protein>
    <recommendedName>
        <fullName evidence="2">Chorein N-terminal domain-containing protein</fullName>
    </recommendedName>
</protein>